<gene>
    <name evidence="8 10" type="primary">hisE</name>
    <name evidence="10" type="ORF">ENL47_08420</name>
    <name evidence="9" type="ORF">ENM84_01375</name>
</gene>
<keyword evidence="7 8" id="KW-0368">Histidine biosynthesis</keyword>
<sequence>MCSILGELYGIILDRIDSKDPNSYTVKLVEKGKAYIARKLGEEAIEVILATLTESKERIVNEIADLVYHLMVLMVVNNITLDDVCNELSRRRK</sequence>
<dbReference type="Pfam" id="PF01503">
    <property type="entry name" value="PRA-PH"/>
    <property type="match status" value="1"/>
</dbReference>
<evidence type="ECO:0000313" key="9">
    <source>
        <dbReference type="EMBL" id="HHP81295.1"/>
    </source>
</evidence>
<dbReference type="InterPro" id="IPR021130">
    <property type="entry name" value="PRib-ATP_PPHydrolase-like"/>
</dbReference>
<evidence type="ECO:0000256" key="2">
    <source>
        <dbReference type="ARBA" id="ARBA00005204"/>
    </source>
</evidence>
<comment type="caution">
    <text evidence="10">The sequence shown here is derived from an EMBL/GenBank/DDBJ whole genome shotgun (WGS) entry which is preliminary data.</text>
</comment>
<evidence type="ECO:0000256" key="6">
    <source>
        <dbReference type="ARBA" id="ARBA00022840"/>
    </source>
</evidence>
<dbReference type="GO" id="GO:0000105">
    <property type="term" value="P:L-histidine biosynthetic process"/>
    <property type="evidence" value="ECO:0007669"/>
    <property type="project" value="UniProtKB-UniRule"/>
</dbReference>
<dbReference type="EC" id="3.6.1.31" evidence="8"/>
<evidence type="ECO:0000256" key="8">
    <source>
        <dbReference type="HAMAP-Rule" id="MF_01020"/>
    </source>
</evidence>
<dbReference type="PANTHER" id="PTHR42945">
    <property type="entry name" value="HISTIDINE BIOSYNTHESIS BIFUNCTIONAL PROTEIN"/>
    <property type="match status" value="1"/>
</dbReference>
<dbReference type="UniPathway" id="UPA00031">
    <property type="reaction ID" value="UER00007"/>
</dbReference>
<evidence type="ECO:0000256" key="4">
    <source>
        <dbReference type="ARBA" id="ARBA00022741"/>
    </source>
</evidence>
<dbReference type="GO" id="GO:0004636">
    <property type="term" value="F:phosphoribosyl-ATP diphosphatase activity"/>
    <property type="evidence" value="ECO:0007669"/>
    <property type="project" value="UniProtKB-UniRule"/>
</dbReference>
<evidence type="ECO:0000256" key="1">
    <source>
        <dbReference type="ARBA" id="ARBA00001460"/>
    </source>
</evidence>
<dbReference type="InterPro" id="IPR008179">
    <property type="entry name" value="HisE"/>
</dbReference>
<dbReference type="NCBIfam" id="TIGR03188">
    <property type="entry name" value="histidine_hisI"/>
    <property type="match status" value="1"/>
</dbReference>
<proteinExistence type="inferred from homology"/>
<dbReference type="SUPFAM" id="SSF101386">
    <property type="entry name" value="all-alpha NTP pyrophosphatases"/>
    <property type="match status" value="1"/>
</dbReference>
<dbReference type="EMBL" id="DRUB01000168">
    <property type="protein sequence ID" value="HHR96804.1"/>
    <property type="molecule type" value="Genomic_DNA"/>
</dbReference>
<dbReference type="CDD" id="cd11534">
    <property type="entry name" value="NTP-PPase_HisIE_like"/>
    <property type="match status" value="1"/>
</dbReference>
<protein>
    <recommendedName>
        <fullName evidence="8">Phosphoribosyl-ATP pyrophosphatase</fullName>
        <shortName evidence="8">PRA-PH</shortName>
        <ecNumber evidence="8">3.6.1.31</ecNumber>
    </recommendedName>
</protein>
<dbReference type="Gene3D" id="1.10.287.1080">
    <property type="entry name" value="MazG-like"/>
    <property type="match status" value="1"/>
</dbReference>
<comment type="similarity">
    <text evidence="8">Belongs to the PRA-PH family.</text>
</comment>
<dbReference type="HAMAP" id="MF_01020">
    <property type="entry name" value="HisE"/>
    <property type="match status" value="1"/>
</dbReference>
<evidence type="ECO:0000256" key="3">
    <source>
        <dbReference type="ARBA" id="ARBA00022605"/>
    </source>
</evidence>
<dbReference type="PANTHER" id="PTHR42945:SF1">
    <property type="entry name" value="HISTIDINE BIOSYNTHESIS BIFUNCTIONAL PROTEIN HIS7"/>
    <property type="match status" value="1"/>
</dbReference>
<keyword evidence="3 8" id="KW-0028">Amino-acid biosynthesis</keyword>
<evidence type="ECO:0000256" key="5">
    <source>
        <dbReference type="ARBA" id="ARBA00022801"/>
    </source>
</evidence>
<keyword evidence="4 8" id="KW-0547">Nucleotide-binding</keyword>
<comment type="pathway">
    <text evidence="2 8">Amino-acid biosynthesis; L-histidine biosynthesis; L-histidine from 5-phospho-alpha-D-ribose 1-diphosphate: step 2/9.</text>
</comment>
<keyword evidence="5 8" id="KW-0378">Hydrolase</keyword>
<evidence type="ECO:0000313" key="10">
    <source>
        <dbReference type="EMBL" id="HHR96804.1"/>
    </source>
</evidence>
<accession>A0A7C5UY47</accession>
<dbReference type="EMBL" id="DRZI01000046">
    <property type="protein sequence ID" value="HHP81295.1"/>
    <property type="molecule type" value="Genomic_DNA"/>
</dbReference>
<evidence type="ECO:0000256" key="7">
    <source>
        <dbReference type="ARBA" id="ARBA00023102"/>
    </source>
</evidence>
<dbReference type="AlphaFoldDB" id="A0A7C5UY47"/>
<dbReference type="GO" id="GO:0005524">
    <property type="term" value="F:ATP binding"/>
    <property type="evidence" value="ECO:0007669"/>
    <property type="project" value="UniProtKB-KW"/>
</dbReference>
<keyword evidence="6 8" id="KW-0067">ATP-binding</keyword>
<dbReference type="GO" id="GO:0005737">
    <property type="term" value="C:cytoplasm"/>
    <property type="evidence" value="ECO:0007669"/>
    <property type="project" value="UniProtKB-SubCell"/>
</dbReference>
<reference evidence="10" key="1">
    <citation type="journal article" date="2020" name="mSystems">
        <title>Genome- and Community-Level Interaction Insights into Carbon Utilization and Element Cycling Functions of Hydrothermarchaeota in Hydrothermal Sediment.</title>
        <authorList>
            <person name="Zhou Z."/>
            <person name="Liu Y."/>
            <person name="Xu W."/>
            <person name="Pan J."/>
            <person name="Luo Z.H."/>
            <person name="Li M."/>
        </authorList>
    </citation>
    <scope>NUCLEOTIDE SEQUENCE [LARGE SCALE GENOMIC DNA]</scope>
    <source>
        <strain evidence="10">SpSt-1</strain>
        <strain evidence="9">SpSt-1121</strain>
    </source>
</reference>
<comment type="catalytic activity">
    <reaction evidence="1 8">
        <text>1-(5-phospho-beta-D-ribosyl)-ATP + H2O = 1-(5-phospho-beta-D-ribosyl)-5'-AMP + diphosphate + H(+)</text>
        <dbReference type="Rhea" id="RHEA:22828"/>
        <dbReference type="ChEBI" id="CHEBI:15377"/>
        <dbReference type="ChEBI" id="CHEBI:15378"/>
        <dbReference type="ChEBI" id="CHEBI:33019"/>
        <dbReference type="ChEBI" id="CHEBI:59457"/>
        <dbReference type="ChEBI" id="CHEBI:73183"/>
        <dbReference type="EC" id="3.6.1.31"/>
    </reaction>
</comment>
<keyword evidence="8" id="KW-0963">Cytoplasm</keyword>
<organism evidence="10">
    <name type="scientific">Ignisphaera aggregans</name>
    <dbReference type="NCBI Taxonomy" id="334771"/>
    <lineage>
        <taxon>Archaea</taxon>
        <taxon>Thermoproteota</taxon>
        <taxon>Thermoprotei</taxon>
        <taxon>Desulfurococcales</taxon>
        <taxon>Desulfurococcaceae</taxon>
        <taxon>Ignisphaera</taxon>
    </lineage>
</organism>
<comment type="subcellular location">
    <subcellularLocation>
        <location evidence="8">Cytoplasm</location>
    </subcellularLocation>
</comment>
<name>A0A7C5UY47_9CREN</name>